<organism evidence="3 4">
    <name type="scientific">Chionoecetes opilio</name>
    <name type="common">Atlantic snow crab</name>
    <name type="synonym">Cancer opilio</name>
    <dbReference type="NCBI Taxonomy" id="41210"/>
    <lineage>
        <taxon>Eukaryota</taxon>
        <taxon>Metazoa</taxon>
        <taxon>Ecdysozoa</taxon>
        <taxon>Arthropoda</taxon>
        <taxon>Crustacea</taxon>
        <taxon>Multicrustacea</taxon>
        <taxon>Malacostraca</taxon>
        <taxon>Eumalacostraca</taxon>
        <taxon>Eucarida</taxon>
        <taxon>Decapoda</taxon>
        <taxon>Pleocyemata</taxon>
        <taxon>Brachyura</taxon>
        <taxon>Eubrachyura</taxon>
        <taxon>Majoidea</taxon>
        <taxon>Majidae</taxon>
        <taxon>Chionoecetes</taxon>
    </lineage>
</organism>
<evidence type="ECO:0000256" key="2">
    <source>
        <dbReference type="SAM" id="MobiDB-lite"/>
    </source>
</evidence>
<feature type="compositionally biased region" description="Acidic residues" evidence="2">
    <location>
        <begin position="584"/>
        <end position="600"/>
    </location>
</feature>
<feature type="coiled-coil region" evidence="1">
    <location>
        <begin position="228"/>
        <end position="262"/>
    </location>
</feature>
<feature type="compositionally biased region" description="Gly residues" evidence="2">
    <location>
        <begin position="285"/>
        <end position="294"/>
    </location>
</feature>
<feature type="region of interest" description="Disordered" evidence="2">
    <location>
        <begin position="1"/>
        <end position="172"/>
    </location>
</feature>
<proteinExistence type="predicted"/>
<name>A0A8J5CKM4_CHIOP</name>
<dbReference type="InterPro" id="IPR028197">
    <property type="entry name" value="Syntaphilin/Syntabulin"/>
</dbReference>
<dbReference type="EMBL" id="JACEEZ010007355">
    <property type="protein sequence ID" value="KAG0724113.1"/>
    <property type="molecule type" value="Genomic_DNA"/>
</dbReference>
<evidence type="ECO:0000256" key="1">
    <source>
        <dbReference type="SAM" id="Coils"/>
    </source>
</evidence>
<feature type="compositionally biased region" description="Low complexity" evidence="2">
    <location>
        <begin position="24"/>
        <end position="33"/>
    </location>
</feature>
<feature type="coiled-coil region" evidence="1">
    <location>
        <begin position="448"/>
        <end position="521"/>
    </location>
</feature>
<gene>
    <name evidence="3" type="ORF">GWK47_041306</name>
</gene>
<evidence type="ECO:0000313" key="4">
    <source>
        <dbReference type="Proteomes" id="UP000770661"/>
    </source>
</evidence>
<dbReference type="Pfam" id="PF15290">
    <property type="entry name" value="Syntaphilin"/>
    <property type="match status" value="1"/>
</dbReference>
<keyword evidence="1" id="KW-0175">Coiled coil</keyword>
<feature type="compositionally biased region" description="Polar residues" evidence="2">
    <location>
        <begin position="364"/>
        <end position="378"/>
    </location>
</feature>
<accession>A0A8J5CKM4</accession>
<dbReference type="AlphaFoldDB" id="A0A8J5CKM4"/>
<keyword evidence="4" id="KW-1185">Reference proteome</keyword>
<feature type="compositionally biased region" description="Polar residues" evidence="2">
    <location>
        <begin position="147"/>
        <end position="161"/>
    </location>
</feature>
<feature type="region of interest" description="Disordered" evidence="2">
    <location>
        <begin position="571"/>
        <end position="600"/>
    </location>
</feature>
<comment type="caution">
    <text evidence="3">The sequence shown here is derived from an EMBL/GenBank/DDBJ whole genome shotgun (WGS) entry which is preliminary data.</text>
</comment>
<feature type="region of interest" description="Disordered" evidence="2">
    <location>
        <begin position="545"/>
        <end position="564"/>
    </location>
</feature>
<feature type="compositionally biased region" description="Basic and acidic residues" evidence="2">
    <location>
        <begin position="395"/>
        <end position="408"/>
    </location>
</feature>
<dbReference type="OrthoDB" id="5807119at2759"/>
<dbReference type="Proteomes" id="UP000770661">
    <property type="component" value="Unassembled WGS sequence"/>
</dbReference>
<feature type="compositionally biased region" description="Acidic residues" evidence="2">
    <location>
        <begin position="409"/>
        <end position="423"/>
    </location>
</feature>
<sequence>MTIGGAMSLPYRGSTPEEEERPGSSLSTASRSSRIPVLTRSHSLRVKSSGSCHEYTCGKGSKGAGRVHSDGRTSSKVATPAVGRGIVRSASFVSSRGMKGLPSTLSPYPSPYPHPTLRPALTPDTPRRATHAHAKRAPNSAPDRKTQASQPDTPSTRSPDTNDLEDDDSVKSFGSVSSAVSCDAALTHSRQSACGGSHGSAKGTRSFKYVLHCRHNHDNDVEQYLTPTQRAARKIRELKAQLSEARREVHTRDTEIARLTRELVELRLLKARQPHWQDHDDQEEAGGGGGGGGVDKATNKGGRGAPPPAVHSHPRGTRQAASTPSEGSEPELSRLMENLQTGTHDLEAAMQPPAASPAGGSVAETTVDSVDYTRSSLADSGHFDDLTSPSLSSRDPLETNRLRDTHTEEEVEEEDEVDEDVDEAVGGAGVDAWAGVEEVEGRLREEYYRREEALKRNHLEEYHEMKERHNDKVEVLLSKLSDANLKYFELRPVYDQSQERVRDLEREGARLKEEVTDAELRHQKMYLQMFLKGQQAARIQAEDDLDGGEEGLGSPLTSSSPMMELMRQLTRTEEELEKVKVSDDGDDDDDDDGECGDTFL</sequence>
<protein>
    <submittedName>
        <fullName evidence="3">Uncharacterized protein</fullName>
    </submittedName>
</protein>
<feature type="compositionally biased region" description="Low complexity" evidence="2">
    <location>
        <begin position="348"/>
        <end position="363"/>
    </location>
</feature>
<feature type="region of interest" description="Disordered" evidence="2">
    <location>
        <begin position="274"/>
        <end position="432"/>
    </location>
</feature>
<evidence type="ECO:0000313" key="3">
    <source>
        <dbReference type="EMBL" id="KAG0724113.1"/>
    </source>
</evidence>
<feature type="compositionally biased region" description="Basic and acidic residues" evidence="2">
    <location>
        <begin position="571"/>
        <end position="583"/>
    </location>
</feature>
<reference evidence="3" key="1">
    <citation type="submission" date="2020-07" db="EMBL/GenBank/DDBJ databases">
        <title>The High-quality genome of the commercially important snow crab, Chionoecetes opilio.</title>
        <authorList>
            <person name="Jeong J.-H."/>
            <person name="Ryu S."/>
        </authorList>
    </citation>
    <scope>NUCLEOTIDE SEQUENCE</scope>
    <source>
        <strain evidence="3">MADBK_172401_WGS</strain>
        <tissue evidence="3">Digestive gland</tissue>
    </source>
</reference>